<proteinExistence type="predicted"/>
<comment type="caution">
    <text evidence="1">The sequence shown here is derived from an EMBL/GenBank/DDBJ whole genome shotgun (WGS) entry which is preliminary data.</text>
</comment>
<evidence type="ECO:0000313" key="1">
    <source>
        <dbReference type="EMBL" id="MCZ9297041.1"/>
    </source>
</evidence>
<protein>
    <submittedName>
        <fullName evidence="1">Phage tail family protein</fullName>
    </submittedName>
</protein>
<name>A0A9X3LZP7_9CORY</name>
<dbReference type="RefSeq" id="WP_269966541.1">
    <property type="nucleotide sequence ID" value="NZ_JAKMUZ010000024.1"/>
</dbReference>
<organism evidence="1 2">
    <name type="scientific">Corynebacterium yonathiae</name>
    <dbReference type="NCBI Taxonomy" id="2913504"/>
    <lineage>
        <taxon>Bacteria</taxon>
        <taxon>Bacillati</taxon>
        <taxon>Actinomycetota</taxon>
        <taxon>Actinomycetes</taxon>
        <taxon>Mycobacteriales</taxon>
        <taxon>Corynebacteriaceae</taxon>
        <taxon>Corynebacterium</taxon>
    </lineage>
</organism>
<dbReference type="AlphaFoldDB" id="A0A9X3LZP7"/>
<evidence type="ECO:0000313" key="2">
    <source>
        <dbReference type="Proteomes" id="UP001146439"/>
    </source>
</evidence>
<accession>A0A9X3LZP7</accession>
<dbReference type="EMBL" id="JAKMUZ010000024">
    <property type="protein sequence ID" value="MCZ9297041.1"/>
    <property type="molecule type" value="Genomic_DNA"/>
</dbReference>
<reference evidence="1" key="1">
    <citation type="submission" date="2022-02" db="EMBL/GenBank/DDBJ databases">
        <title>Corynebacterium sp. from urogenital microbiome.</title>
        <authorList>
            <person name="Cappelli E.A."/>
            <person name="Ribeiro T.G."/>
            <person name="Peixe L."/>
        </authorList>
    </citation>
    <scope>NUCLEOTIDE SEQUENCE</scope>
    <source>
        <strain evidence="1">C21Ua_68</strain>
    </source>
</reference>
<dbReference type="Proteomes" id="UP001146439">
    <property type="component" value="Unassembled WGS sequence"/>
</dbReference>
<gene>
    <name evidence="1" type="ORF">L8V22_10850</name>
</gene>
<sequence>MLNVVLITALGDEWRLSGTDQESEVLAPYGMLETLKPEVTRSDLQVPGGAGVLPGARRFGPISTVLEFYLKAREGEDLEDTHRRFRQGWAAATWSNPCVISIESDNPLSPLTFELVVDGVLPGVSVDMRRRSAATLSVPVLCADGVAKSSVMTGTEKVTVTNHGDVNVWPKIRYQGAGGVVTNPSGAKFTLPRAAEETIIDLNPRVLRLDGAFPENVPPGDTGVWVLPAGAQLEWTLGVADPWS</sequence>